<dbReference type="PANTHER" id="PTHR31215">
    <property type="entry name" value="OS05G0510400 PROTEIN-RELATED"/>
    <property type="match status" value="1"/>
</dbReference>
<dbReference type="SUPFAM" id="SSF81383">
    <property type="entry name" value="F-box domain"/>
    <property type="match status" value="1"/>
</dbReference>
<feature type="region of interest" description="Disordered" evidence="1">
    <location>
        <begin position="67"/>
        <end position="90"/>
    </location>
</feature>
<name>A0ABU6V6U9_9FABA</name>
<evidence type="ECO:0000313" key="2">
    <source>
        <dbReference type="EMBL" id="MED6169402.1"/>
    </source>
</evidence>
<feature type="compositionally biased region" description="Low complexity" evidence="1">
    <location>
        <begin position="71"/>
        <end position="86"/>
    </location>
</feature>
<feature type="region of interest" description="Disordered" evidence="1">
    <location>
        <begin position="190"/>
        <end position="214"/>
    </location>
</feature>
<evidence type="ECO:0000256" key="1">
    <source>
        <dbReference type="SAM" id="MobiDB-lite"/>
    </source>
</evidence>
<protein>
    <recommendedName>
        <fullName evidence="4">F-box domain-containing protein</fullName>
    </recommendedName>
</protein>
<feature type="compositionally biased region" description="Acidic residues" evidence="1">
    <location>
        <begin position="193"/>
        <end position="203"/>
    </location>
</feature>
<dbReference type="InterPro" id="IPR044809">
    <property type="entry name" value="AUF1-like"/>
</dbReference>
<gene>
    <name evidence="2" type="ORF">PIB30_021040</name>
</gene>
<comment type="caution">
    <text evidence="2">The sequence shown here is derived from an EMBL/GenBank/DDBJ whole genome shotgun (WGS) entry which is preliminary data.</text>
</comment>
<sequence length="370" mass="41860">MGSVSTYKRKEQQPNSPFETLPDDVIHLILNRVKDAKTLLRCLTLNKRFASIIPQTDAVSLPLYVSHRPNHNNNHNNNANNNNNNNFSRGNPVNLLKSVVSYLIAKFRRRNNRYNNRAGEDDYSAPDSLCQCAPKLLKPFRRIAHLHFELHTFGGAVDKEFLKWKAIYGSELKTCVVLCATSFRRFNVGESVPSEEEQPEDETVPPPPPPSVPTEEFKSRIMWTISCLISASARHFLLKQMLAEFPTLKTVTMSDSRRQGRLSMAEDEIRDLRESLNEEGAMELSAERVVPDLRMRMWYVPELELPAARCVLKGATLLVIGPANSKGEMVPPADVGYDGDAAEKALFAEAQSEIMKMKKRSSYVMEMTSF</sequence>
<proteinExistence type="predicted"/>
<accession>A0ABU6V6U9</accession>
<reference evidence="2 3" key="1">
    <citation type="journal article" date="2023" name="Plants (Basel)">
        <title>Bridging the Gap: Combining Genomics and Transcriptomics Approaches to Understand Stylosanthes scabra, an Orphan Legume from the Brazilian Caatinga.</title>
        <authorList>
            <person name="Ferreira-Neto J.R.C."/>
            <person name="da Silva M.D."/>
            <person name="Binneck E."/>
            <person name="de Melo N.F."/>
            <person name="da Silva R.H."/>
            <person name="de Melo A.L.T.M."/>
            <person name="Pandolfi V."/>
            <person name="Bustamante F.O."/>
            <person name="Brasileiro-Vidal A.C."/>
            <person name="Benko-Iseppon A.M."/>
        </authorList>
    </citation>
    <scope>NUCLEOTIDE SEQUENCE [LARGE SCALE GENOMIC DNA]</scope>
    <source>
        <tissue evidence="2">Leaves</tissue>
    </source>
</reference>
<dbReference type="EMBL" id="JASCZI010151103">
    <property type="protein sequence ID" value="MED6169402.1"/>
    <property type="molecule type" value="Genomic_DNA"/>
</dbReference>
<evidence type="ECO:0008006" key="4">
    <source>
        <dbReference type="Google" id="ProtNLM"/>
    </source>
</evidence>
<keyword evidence="3" id="KW-1185">Reference proteome</keyword>
<evidence type="ECO:0000313" key="3">
    <source>
        <dbReference type="Proteomes" id="UP001341840"/>
    </source>
</evidence>
<organism evidence="2 3">
    <name type="scientific">Stylosanthes scabra</name>
    <dbReference type="NCBI Taxonomy" id="79078"/>
    <lineage>
        <taxon>Eukaryota</taxon>
        <taxon>Viridiplantae</taxon>
        <taxon>Streptophyta</taxon>
        <taxon>Embryophyta</taxon>
        <taxon>Tracheophyta</taxon>
        <taxon>Spermatophyta</taxon>
        <taxon>Magnoliopsida</taxon>
        <taxon>eudicotyledons</taxon>
        <taxon>Gunneridae</taxon>
        <taxon>Pentapetalae</taxon>
        <taxon>rosids</taxon>
        <taxon>fabids</taxon>
        <taxon>Fabales</taxon>
        <taxon>Fabaceae</taxon>
        <taxon>Papilionoideae</taxon>
        <taxon>50 kb inversion clade</taxon>
        <taxon>dalbergioids sensu lato</taxon>
        <taxon>Dalbergieae</taxon>
        <taxon>Pterocarpus clade</taxon>
        <taxon>Stylosanthes</taxon>
    </lineage>
</organism>
<dbReference type="Proteomes" id="UP001341840">
    <property type="component" value="Unassembled WGS sequence"/>
</dbReference>
<dbReference type="InterPro" id="IPR036047">
    <property type="entry name" value="F-box-like_dom_sf"/>
</dbReference>